<dbReference type="EMBL" id="LAZR01040759">
    <property type="protein sequence ID" value="KKL13690.1"/>
    <property type="molecule type" value="Genomic_DNA"/>
</dbReference>
<accession>A0A0F9AWA0</accession>
<dbReference type="AlphaFoldDB" id="A0A0F9AWA0"/>
<protein>
    <submittedName>
        <fullName evidence="1">Uncharacterized protein</fullName>
    </submittedName>
</protein>
<proteinExistence type="predicted"/>
<name>A0A0F9AWA0_9ZZZZ</name>
<sequence length="44" mass="4946">MPDKLSIKVVPQPIIGKIEGFRFEIDTGIDREKLPGLLGKKVRL</sequence>
<gene>
    <name evidence="1" type="ORF">LCGC14_2523250</name>
</gene>
<reference evidence="1" key="1">
    <citation type="journal article" date="2015" name="Nature">
        <title>Complex archaea that bridge the gap between prokaryotes and eukaryotes.</title>
        <authorList>
            <person name="Spang A."/>
            <person name="Saw J.H."/>
            <person name="Jorgensen S.L."/>
            <person name="Zaremba-Niedzwiedzka K."/>
            <person name="Martijn J."/>
            <person name="Lind A.E."/>
            <person name="van Eijk R."/>
            <person name="Schleper C."/>
            <person name="Guy L."/>
            <person name="Ettema T.J."/>
        </authorList>
    </citation>
    <scope>NUCLEOTIDE SEQUENCE</scope>
</reference>
<evidence type="ECO:0000313" key="1">
    <source>
        <dbReference type="EMBL" id="KKL13690.1"/>
    </source>
</evidence>
<comment type="caution">
    <text evidence="1">The sequence shown here is derived from an EMBL/GenBank/DDBJ whole genome shotgun (WGS) entry which is preliminary data.</text>
</comment>
<organism evidence="1">
    <name type="scientific">marine sediment metagenome</name>
    <dbReference type="NCBI Taxonomy" id="412755"/>
    <lineage>
        <taxon>unclassified sequences</taxon>
        <taxon>metagenomes</taxon>
        <taxon>ecological metagenomes</taxon>
    </lineage>
</organism>